<dbReference type="Pfam" id="PF00561">
    <property type="entry name" value="Abhydrolase_1"/>
    <property type="match status" value="1"/>
</dbReference>
<gene>
    <name evidence="3" type="ORF">C1704_06395</name>
</gene>
<sequence>MFKRYTQSQVRTSGAQIAVRHGGEGPALVLLHGHPQTHVMWHLVADALAEHFSVFAIDLRGYGASSRPPADPEHVRHSKRAMAQDVVEVLRHFGHERFAVLAHDRGARVAHRLAADHPGCVQRLMLLDIAPTLAMYEGTTQDFAQAYWHWFFLTQAAPLPERLIEADPGFYIRQVMGRRHAGLSIFAPQALAAYEEALQRPGSATSLCEDYRASAGIDLSHDREDRAAGRRLPQPLRVLWGRHGTVGRCFDVLRLWRDVAEQVDGRALDCGHYLAEERPDEVLQDALEFFKETP</sequence>
<evidence type="ECO:0000313" key="4">
    <source>
        <dbReference type="Proteomes" id="UP000238605"/>
    </source>
</evidence>
<keyword evidence="1 3" id="KW-0378">Hydrolase</keyword>
<organism evidence="3 4">
    <name type="scientific">Caldimonas caldifontis</name>
    <dbReference type="NCBI Taxonomy" id="1452508"/>
    <lineage>
        <taxon>Bacteria</taxon>
        <taxon>Pseudomonadati</taxon>
        <taxon>Pseudomonadota</taxon>
        <taxon>Betaproteobacteria</taxon>
        <taxon>Burkholderiales</taxon>
        <taxon>Sphaerotilaceae</taxon>
        <taxon>Caldimonas</taxon>
    </lineage>
</organism>
<protein>
    <submittedName>
        <fullName evidence="3">Alpha/beta hydrolase</fullName>
    </submittedName>
</protein>
<accession>A0A2S5SWE1</accession>
<dbReference type="PANTHER" id="PTHR43329">
    <property type="entry name" value="EPOXIDE HYDROLASE"/>
    <property type="match status" value="1"/>
</dbReference>
<comment type="caution">
    <text evidence="3">The sequence shown here is derived from an EMBL/GenBank/DDBJ whole genome shotgun (WGS) entry which is preliminary data.</text>
</comment>
<evidence type="ECO:0000256" key="1">
    <source>
        <dbReference type="ARBA" id="ARBA00022801"/>
    </source>
</evidence>
<dbReference type="EMBL" id="PSNX01000004">
    <property type="protein sequence ID" value="PPE67075.1"/>
    <property type="molecule type" value="Genomic_DNA"/>
</dbReference>
<dbReference type="GO" id="GO:0016787">
    <property type="term" value="F:hydrolase activity"/>
    <property type="evidence" value="ECO:0007669"/>
    <property type="project" value="UniProtKB-KW"/>
</dbReference>
<name>A0A2S5SWE1_9BURK</name>
<keyword evidence="4" id="KW-1185">Reference proteome</keyword>
<evidence type="ECO:0000259" key="2">
    <source>
        <dbReference type="Pfam" id="PF00561"/>
    </source>
</evidence>
<feature type="domain" description="AB hydrolase-1" evidence="2">
    <location>
        <begin position="26"/>
        <end position="279"/>
    </location>
</feature>
<reference evidence="3 4" key="1">
    <citation type="submission" date="2018-02" db="EMBL/GenBank/DDBJ databases">
        <title>Reclassifiation of [Polyangium] brachysporum DSM 7029 as Guopingzhaonella breviflexa gen. nov., sp. nov., a member of the family Comamonadaceae.</title>
        <authorList>
            <person name="Tang B."/>
        </authorList>
    </citation>
    <scope>NUCLEOTIDE SEQUENCE [LARGE SCALE GENOMIC DNA]</scope>
    <source>
        <strain evidence="3 4">BCRC 80649</strain>
    </source>
</reference>
<dbReference type="InterPro" id="IPR000073">
    <property type="entry name" value="AB_hydrolase_1"/>
</dbReference>
<dbReference type="Gene3D" id="3.40.50.1820">
    <property type="entry name" value="alpha/beta hydrolase"/>
    <property type="match status" value="1"/>
</dbReference>
<dbReference type="InterPro" id="IPR000639">
    <property type="entry name" value="Epox_hydrolase-like"/>
</dbReference>
<dbReference type="OrthoDB" id="9780765at2"/>
<dbReference type="Proteomes" id="UP000238605">
    <property type="component" value="Unassembled WGS sequence"/>
</dbReference>
<proteinExistence type="predicted"/>
<dbReference type="InterPro" id="IPR029058">
    <property type="entry name" value="AB_hydrolase_fold"/>
</dbReference>
<dbReference type="SUPFAM" id="SSF53474">
    <property type="entry name" value="alpha/beta-Hydrolases"/>
    <property type="match status" value="1"/>
</dbReference>
<dbReference type="RefSeq" id="WP_104301905.1">
    <property type="nucleotide sequence ID" value="NZ_PSNX01000004.1"/>
</dbReference>
<dbReference type="PRINTS" id="PR00412">
    <property type="entry name" value="EPOXHYDRLASE"/>
</dbReference>
<evidence type="ECO:0000313" key="3">
    <source>
        <dbReference type="EMBL" id="PPE67075.1"/>
    </source>
</evidence>
<dbReference type="AlphaFoldDB" id="A0A2S5SWE1"/>